<dbReference type="KEGG" id="tje:TJEJU_3848"/>
<evidence type="ECO:0000313" key="3">
    <source>
        <dbReference type="Proteomes" id="UP000215214"/>
    </source>
</evidence>
<evidence type="ECO:0008006" key="4">
    <source>
        <dbReference type="Google" id="ProtNLM"/>
    </source>
</evidence>
<evidence type="ECO:0000313" key="2">
    <source>
        <dbReference type="EMBL" id="SNR17480.1"/>
    </source>
</evidence>
<keyword evidence="1" id="KW-0732">Signal</keyword>
<gene>
    <name evidence="2" type="ORF">TJEJU_3848</name>
</gene>
<feature type="chain" id="PRO_5013122302" description="Lipoprotein" evidence="1">
    <location>
        <begin position="22"/>
        <end position="175"/>
    </location>
</feature>
<feature type="signal peptide" evidence="1">
    <location>
        <begin position="1"/>
        <end position="21"/>
    </location>
</feature>
<dbReference type="AlphaFoldDB" id="A0A238UGK4"/>
<keyword evidence="3" id="KW-1185">Reference proteome</keyword>
<accession>A0A238UGK4</accession>
<dbReference type="Proteomes" id="UP000215214">
    <property type="component" value="Chromosome TJEJU"/>
</dbReference>
<dbReference type="EMBL" id="LT899436">
    <property type="protein sequence ID" value="SNR17480.1"/>
    <property type="molecule type" value="Genomic_DNA"/>
</dbReference>
<dbReference type="RefSeq" id="WP_157730286.1">
    <property type="nucleotide sequence ID" value="NZ_LT899436.1"/>
</dbReference>
<sequence>MKAIKILITVLVLSCLGDVHAQITSSVKNNIEIQDYESILIKGNKFNEVLKTNGSKEKIEDLLNEEFNVEQSSLGYGLKRFENDFYKFYFSDEDEDGEYDLESFEIKKSSIVFKSIVFNIGDSLTSSKFEGFIVTKENDGSKVIVLKDHEVGATIFVKFDALTNRIKTISYSSNN</sequence>
<name>A0A238UGK4_9FLAO</name>
<evidence type="ECO:0000256" key="1">
    <source>
        <dbReference type="SAM" id="SignalP"/>
    </source>
</evidence>
<protein>
    <recommendedName>
        <fullName evidence="4">Lipoprotein</fullName>
    </recommendedName>
</protein>
<reference evidence="2 3" key="1">
    <citation type="submission" date="2017-07" db="EMBL/GenBank/DDBJ databases">
        <authorList>
            <person name="Sun Z.S."/>
            <person name="Albrecht U."/>
            <person name="Echele G."/>
            <person name="Lee C.C."/>
        </authorList>
    </citation>
    <scope>NUCLEOTIDE SEQUENCE [LARGE SCALE GENOMIC DNA]</scope>
    <source>
        <strain evidence="3">type strain: KCTC 22618</strain>
    </source>
</reference>
<proteinExistence type="predicted"/>
<organism evidence="2 3">
    <name type="scientific">Tenacibaculum jejuense</name>
    <dbReference type="NCBI Taxonomy" id="584609"/>
    <lineage>
        <taxon>Bacteria</taxon>
        <taxon>Pseudomonadati</taxon>
        <taxon>Bacteroidota</taxon>
        <taxon>Flavobacteriia</taxon>
        <taxon>Flavobacteriales</taxon>
        <taxon>Flavobacteriaceae</taxon>
        <taxon>Tenacibaculum</taxon>
    </lineage>
</organism>